<organism evidence="1 2">
    <name type="scientific">Mesonia oceanica</name>
    <dbReference type="NCBI Taxonomy" id="2687242"/>
    <lineage>
        <taxon>Bacteria</taxon>
        <taxon>Pseudomonadati</taxon>
        <taxon>Bacteroidota</taxon>
        <taxon>Flavobacteriia</taxon>
        <taxon>Flavobacteriales</taxon>
        <taxon>Flavobacteriaceae</taxon>
        <taxon>Mesonia</taxon>
    </lineage>
</organism>
<dbReference type="Proteomes" id="UP000356253">
    <property type="component" value="Unassembled WGS sequence"/>
</dbReference>
<protein>
    <submittedName>
        <fullName evidence="1">Uncharacterized protein</fullName>
    </submittedName>
</protein>
<reference evidence="1" key="1">
    <citation type="submission" date="2019-09" db="EMBL/GenBank/DDBJ databases">
        <authorList>
            <person name="Rodrigo-Torres L."/>
            <person name="Arahal R. D."/>
            <person name="Lucena T."/>
        </authorList>
    </citation>
    <scope>NUCLEOTIDE SEQUENCE</scope>
    <source>
        <strain evidence="1">ISS653</strain>
    </source>
</reference>
<keyword evidence="2" id="KW-1185">Reference proteome</keyword>
<sequence>MKLLTKQILLLLACITFGISGAQNESNSSENEYHFPQDDHYLNIKIGGDYVLPIGSTFTGDNLESSGGFNLEISFNLFETSVLLGARYSNSSHDVIDKSLVGNYSGTFNSFIGGFAGYQFFSRQKIRLTPSIGVGHVTYRQSINSNSFRDSGTTLWINGEVSYNFSKWFALYGQVTSQNDYLHMDVPTELEEYFKSGHFLRFGLGVKFVI</sequence>
<gene>
    <name evidence="1" type="ORF">FVB9532_02520</name>
</gene>
<dbReference type="EMBL" id="CABVMM010000009">
    <property type="protein sequence ID" value="VVV01235.1"/>
    <property type="molecule type" value="Genomic_DNA"/>
</dbReference>
<evidence type="ECO:0000313" key="2">
    <source>
        <dbReference type="Proteomes" id="UP000356253"/>
    </source>
</evidence>
<proteinExistence type="predicted"/>
<comment type="caution">
    <text evidence="1">The sequence shown here is derived from an EMBL/GenBank/DDBJ whole genome shotgun (WGS) entry which is preliminary data.</text>
</comment>
<evidence type="ECO:0000313" key="1">
    <source>
        <dbReference type="EMBL" id="VVV01235.1"/>
    </source>
</evidence>
<accession>A0AC61YCT1</accession>
<name>A0AC61YCT1_9FLAO</name>